<dbReference type="InterPro" id="IPR011527">
    <property type="entry name" value="ABC1_TM_dom"/>
</dbReference>
<dbReference type="CDD" id="cd02418">
    <property type="entry name" value="Peptidase_C39B"/>
    <property type="match status" value="1"/>
</dbReference>
<dbReference type="CDD" id="cd18570">
    <property type="entry name" value="ABC_6TM_PCAT1_LagD_like"/>
    <property type="match status" value="1"/>
</dbReference>
<feature type="domain" description="ABC transmembrane type-1" evidence="13">
    <location>
        <begin position="173"/>
        <end position="454"/>
    </location>
</feature>
<dbReference type="Pfam" id="PF00005">
    <property type="entry name" value="ABC_tran"/>
    <property type="match status" value="1"/>
</dbReference>
<feature type="transmembrane region" description="Helical" evidence="11">
    <location>
        <begin position="401"/>
        <end position="419"/>
    </location>
</feature>
<keyword evidence="17" id="KW-1185">Reference proteome</keyword>
<accession>A0A0V8A0G2</accession>
<evidence type="ECO:0000256" key="3">
    <source>
        <dbReference type="ARBA" id="ARBA00022475"/>
    </source>
</evidence>
<dbReference type="GO" id="GO:0005886">
    <property type="term" value="C:plasma membrane"/>
    <property type="evidence" value="ECO:0007669"/>
    <property type="project" value="UniProtKB-SubCell"/>
</dbReference>
<keyword evidence="4 11" id="KW-0812">Transmembrane</keyword>
<dbReference type="AlphaFoldDB" id="A0A0V8A0G2"/>
<dbReference type="GO" id="GO:0015421">
    <property type="term" value="F:ABC-type oligopeptide transporter activity"/>
    <property type="evidence" value="ECO:0007669"/>
    <property type="project" value="TreeGrafter"/>
</dbReference>
<feature type="transmembrane region" description="Helical" evidence="11">
    <location>
        <begin position="313"/>
        <end position="333"/>
    </location>
</feature>
<evidence type="ECO:0000256" key="2">
    <source>
        <dbReference type="ARBA" id="ARBA00022448"/>
    </source>
</evidence>
<dbReference type="PROSITE" id="PS50990">
    <property type="entry name" value="PEPTIDASE_C39"/>
    <property type="match status" value="1"/>
</dbReference>
<dbReference type="GO" id="GO:0016887">
    <property type="term" value="F:ATP hydrolysis activity"/>
    <property type="evidence" value="ECO:0007669"/>
    <property type="project" value="InterPro"/>
</dbReference>
<evidence type="ECO:0000259" key="14">
    <source>
        <dbReference type="PROSITE" id="PS50990"/>
    </source>
</evidence>
<dbReference type="InterPro" id="IPR003593">
    <property type="entry name" value="AAA+_ATPase"/>
</dbReference>
<keyword evidence="10 11" id="KW-0472">Membrane</keyword>
<dbReference type="Gene3D" id="1.20.1560.10">
    <property type="entry name" value="ABC transporter type 1, transmembrane domain"/>
    <property type="match status" value="1"/>
</dbReference>
<dbReference type="PROSITE" id="PS50929">
    <property type="entry name" value="ABC_TM1F"/>
    <property type="match status" value="1"/>
</dbReference>
<dbReference type="InterPro" id="IPR005074">
    <property type="entry name" value="Peptidase_C39"/>
</dbReference>
<feature type="transmembrane region" description="Helical" evidence="11">
    <location>
        <begin position="425"/>
        <end position="446"/>
    </location>
</feature>
<evidence type="ECO:0000313" key="16">
    <source>
        <dbReference type="EMBL" id="KST70215.1"/>
    </source>
</evidence>
<dbReference type="GO" id="GO:0008234">
    <property type="term" value="F:cysteine-type peptidase activity"/>
    <property type="evidence" value="ECO:0007669"/>
    <property type="project" value="UniProtKB-KW"/>
</dbReference>
<evidence type="ECO:0000256" key="4">
    <source>
        <dbReference type="ARBA" id="ARBA00022692"/>
    </source>
</evidence>
<dbReference type="EMBL" id="LMTZ01000002">
    <property type="protein sequence ID" value="KST70215.1"/>
    <property type="molecule type" value="Genomic_DNA"/>
</dbReference>
<keyword evidence="9 11" id="KW-1133">Transmembrane helix</keyword>
<evidence type="ECO:0000256" key="9">
    <source>
        <dbReference type="ARBA" id="ARBA00022989"/>
    </source>
</evidence>
<dbReference type="Gene3D" id="3.90.70.10">
    <property type="entry name" value="Cysteine proteinases"/>
    <property type="match status" value="1"/>
</dbReference>
<evidence type="ECO:0000259" key="13">
    <source>
        <dbReference type="PROSITE" id="PS50929"/>
    </source>
</evidence>
<evidence type="ECO:0000256" key="6">
    <source>
        <dbReference type="ARBA" id="ARBA00022801"/>
    </source>
</evidence>
<keyword evidence="7" id="KW-0788">Thiol protease</keyword>
<dbReference type="Pfam" id="PF00664">
    <property type="entry name" value="ABC_membrane"/>
    <property type="match status" value="1"/>
</dbReference>
<dbReference type="GO" id="GO:0006508">
    <property type="term" value="P:proteolysis"/>
    <property type="evidence" value="ECO:0007669"/>
    <property type="project" value="InterPro"/>
</dbReference>
<evidence type="ECO:0000313" key="17">
    <source>
        <dbReference type="Proteomes" id="UP000053372"/>
    </source>
</evidence>
<dbReference type="SMART" id="SM00382">
    <property type="entry name" value="AAA"/>
    <property type="match status" value="1"/>
</dbReference>
<reference evidence="16 17" key="1">
    <citation type="journal article" date="2015" name="Genome Announc.">
        <title>Draft Genome of the Euendolithic (true boring) Cyanobacterium Mastigocoleus testarum strain BC008.</title>
        <authorList>
            <person name="Guida B.S."/>
            <person name="Garcia-Pichel F."/>
        </authorList>
    </citation>
    <scope>NUCLEOTIDE SEQUENCE [LARGE SCALE GENOMIC DNA]</scope>
    <source>
        <strain evidence="16 17">BC008</strain>
    </source>
</reference>
<dbReference type="GO" id="GO:0005524">
    <property type="term" value="F:ATP binding"/>
    <property type="evidence" value="ECO:0007669"/>
    <property type="project" value="UniProtKB-KW"/>
</dbReference>
<dbReference type="EMBL" id="LMTZ01000093">
    <property type="protein sequence ID" value="KST66877.1"/>
    <property type="molecule type" value="Genomic_DNA"/>
</dbReference>
<evidence type="ECO:0000256" key="11">
    <source>
        <dbReference type="SAM" id="Phobius"/>
    </source>
</evidence>
<dbReference type="Gene3D" id="3.40.50.300">
    <property type="entry name" value="P-loop containing nucleotide triphosphate hydrolases"/>
    <property type="match status" value="1"/>
</dbReference>
<evidence type="ECO:0000256" key="10">
    <source>
        <dbReference type="ARBA" id="ARBA00023136"/>
    </source>
</evidence>
<dbReference type="PANTHER" id="PTHR43394:SF1">
    <property type="entry name" value="ATP-BINDING CASSETTE SUB-FAMILY B MEMBER 10, MITOCHONDRIAL"/>
    <property type="match status" value="1"/>
</dbReference>
<dbReference type="InterPro" id="IPR017871">
    <property type="entry name" value="ABC_transporter-like_CS"/>
</dbReference>
<evidence type="ECO:0000256" key="1">
    <source>
        <dbReference type="ARBA" id="ARBA00004651"/>
    </source>
</evidence>
<dbReference type="RefSeq" id="WP_027843475.1">
    <property type="nucleotide sequence ID" value="NZ_LMTZ01000002.1"/>
</dbReference>
<keyword evidence="7" id="KW-0645">Protease</keyword>
<dbReference type="SUPFAM" id="SSF52540">
    <property type="entry name" value="P-loop containing nucleoside triphosphate hydrolases"/>
    <property type="match status" value="1"/>
</dbReference>
<dbReference type="InterPro" id="IPR039421">
    <property type="entry name" value="Type_1_exporter"/>
</dbReference>
<proteinExistence type="predicted"/>
<dbReference type="InterPro" id="IPR003439">
    <property type="entry name" value="ABC_transporter-like_ATP-bd"/>
</dbReference>
<dbReference type="InterPro" id="IPR027417">
    <property type="entry name" value="P-loop_NTPase"/>
</dbReference>
<feature type="transmembrane region" description="Helical" evidence="11">
    <location>
        <begin position="171"/>
        <end position="196"/>
    </location>
</feature>
<dbReference type="Proteomes" id="UP000053372">
    <property type="component" value="Unassembled WGS sequence"/>
</dbReference>
<sequence>MLSLFKKRTNYECIRQNSEEDCGAACLASICKYYGYILSINRSREAVGTGQYGTTLLGLKRGAESLGFNARSVKASPAILDKLQELILPTIIHWQGRHWVVLYGKSGKNYVIADPAFGLRYLSRQELKEAWDGIALLLEPGNDFSKSSLTSDTSQDGFGRFFKRVWRYRNLLIQVLIVNLVLGLLSLASPVLIQILTDDVLVRQDTDLLTVVAIAVIGMTLFSGCLQFLQSIMIAHFSQRIQLGLVLEFGRKLLHLPLSYYEARRSGEIVSRLRDINEINQLVSQVVASLPSQFFITVISLGFMLFYSWKLTLVAVLISIIMALSALPMLPALRQKTRSLLVLSAENQGILVETFKGALVLKVTNAVPQFWEEFQSRFGRLANLTFGTIHISIINSTITRVVAKLGGITLLVMGSVLVINRELSIGQLLAFNVMQANVLAFISLIMNLADEYFRSKTAVTRLLEVIDATPEAVEDTKKPFVEIPDDKDIYFNSICFHHIGRATLLDDFTIKLPGGKAIAFIGKSGCGKSTLAKLITGLYQPQSGNIRIGLYNLQDISLECLRQKIVLVPQEPHFWSRSILENFRLGNPQVSLEQIVIACQVAEADEFISQLPNKYQTTLGEFGANLSGGQRQRLAIARAIVNNPPILILDEATSGLDPISESRVLKQLLYHRQGKTTIIITHRPSAINRADWVVLLEKGKVEQHGSLEYLHSIPGKHQEFLGLLSHSPRS</sequence>
<comment type="caution">
    <text evidence="16">The sequence shown here is derived from an EMBL/GenBank/DDBJ whole genome shotgun (WGS) entry which is preliminary data.</text>
</comment>
<evidence type="ECO:0000256" key="8">
    <source>
        <dbReference type="ARBA" id="ARBA00022840"/>
    </source>
</evidence>
<keyword evidence="5" id="KW-0547">Nucleotide-binding</keyword>
<evidence type="ECO:0000313" key="15">
    <source>
        <dbReference type="EMBL" id="KST66877.1"/>
    </source>
</evidence>
<feature type="transmembrane region" description="Helical" evidence="11">
    <location>
        <begin position="282"/>
        <end position="307"/>
    </location>
</feature>
<dbReference type="OrthoDB" id="437054at2"/>
<gene>
    <name evidence="15" type="ORF">BC008_27200</name>
    <name evidence="16" type="ORF">BC008_36805</name>
</gene>
<dbReference type="InterPro" id="IPR036640">
    <property type="entry name" value="ABC1_TM_sf"/>
</dbReference>
<feature type="domain" description="ABC transporter" evidence="12">
    <location>
        <begin position="489"/>
        <end position="723"/>
    </location>
</feature>
<keyword evidence="2" id="KW-0813">Transport</keyword>
<dbReference type="PROSITE" id="PS00211">
    <property type="entry name" value="ABC_TRANSPORTER_1"/>
    <property type="match status" value="1"/>
</dbReference>
<keyword evidence="8 16" id="KW-0067">ATP-binding</keyword>
<protein>
    <submittedName>
        <fullName evidence="16">ABC transporter ATP-binding protein</fullName>
    </submittedName>
</protein>
<keyword evidence="6" id="KW-0378">Hydrolase</keyword>
<feature type="domain" description="Peptidase C39" evidence="14">
    <location>
        <begin position="16"/>
        <end position="138"/>
    </location>
</feature>
<dbReference type="Pfam" id="PF03412">
    <property type="entry name" value="Peptidase_C39"/>
    <property type="match status" value="1"/>
</dbReference>
<feature type="transmembrane region" description="Helical" evidence="11">
    <location>
        <begin position="208"/>
        <end position="229"/>
    </location>
</feature>
<dbReference type="FunFam" id="3.40.50.300:FF:000299">
    <property type="entry name" value="ABC transporter ATP-binding protein/permease"/>
    <property type="match status" value="1"/>
</dbReference>
<evidence type="ECO:0000259" key="12">
    <source>
        <dbReference type="PROSITE" id="PS50893"/>
    </source>
</evidence>
<dbReference type="PANTHER" id="PTHR43394">
    <property type="entry name" value="ATP-DEPENDENT PERMEASE MDL1, MITOCHONDRIAL"/>
    <property type="match status" value="1"/>
</dbReference>
<dbReference type="PROSITE" id="PS50893">
    <property type="entry name" value="ABC_TRANSPORTER_2"/>
    <property type="match status" value="1"/>
</dbReference>
<dbReference type="SUPFAM" id="SSF90123">
    <property type="entry name" value="ABC transporter transmembrane region"/>
    <property type="match status" value="1"/>
</dbReference>
<organism evidence="16 17">
    <name type="scientific">Mastigocoleus testarum BC008</name>
    <dbReference type="NCBI Taxonomy" id="371196"/>
    <lineage>
        <taxon>Bacteria</taxon>
        <taxon>Bacillati</taxon>
        <taxon>Cyanobacteriota</taxon>
        <taxon>Cyanophyceae</taxon>
        <taxon>Nostocales</taxon>
        <taxon>Hapalosiphonaceae</taxon>
        <taxon>Mastigocoleus</taxon>
    </lineage>
</organism>
<evidence type="ECO:0000256" key="7">
    <source>
        <dbReference type="ARBA" id="ARBA00022807"/>
    </source>
</evidence>
<keyword evidence="3" id="KW-1003">Cell membrane</keyword>
<evidence type="ECO:0000256" key="5">
    <source>
        <dbReference type="ARBA" id="ARBA00022741"/>
    </source>
</evidence>
<name>A0A0V8A0G2_9CYAN</name>
<comment type="subcellular location">
    <subcellularLocation>
        <location evidence="1">Cell membrane</location>
        <topology evidence="1">Multi-pass membrane protein</topology>
    </subcellularLocation>
</comment>